<gene>
    <name evidence="2" type="ORF">BTTOUR_33510</name>
</gene>
<evidence type="ECO:0000313" key="2">
    <source>
        <dbReference type="EMBL" id="MDW9213665.1"/>
    </source>
</evidence>
<dbReference type="AlphaFoldDB" id="A0ABD5I9Z8"/>
<comment type="caution">
    <text evidence="2">The sequence shown here is derived from an EMBL/GenBank/DDBJ whole genome shotgun (WGS) entry which is preliminary data.</text>
</comment>
<accession>A0ABD5I9Z8</accession>
<reference evidence="2 3" key="1">
    <citation type="submission" date="2023-10" db="EMBL/GenBank/DDBJ databases">
        <title>Draft Genome Sequence of Bacillus thuringiensis serovar. toumanoffi 4059: Identification of a Novel Cry Protein Candidate.</title>
        <authorList>
            <person name="Murdoch R.W."/>
            <person name="Gemler B."/>
            <person name="Heater B.S."/>
        </authorList>
    </citation>
    <scope>NUCLEOTIDE SEQUENCE [LARGE SCALE GENOMIC DNA]</scope>
    <source>
        <strain evidence="2 3">4059</strain>
    </source>
</reference>
<proteinExistence type="predicted"/>
<dbReference type="Proteomes" id="UP001272716">
    <property type="component" value="Unassembled WGS sequence"/>
</dbReference>
<dbReference type="Pfam" id="PF01526">
    <property type="entry name" value="DDE_Tnp_Tn3"/>
    <property type="match status" value="1"/>
</dbReference>
<evidence type="ECO:0000313" key="3">
    <source>
        <dbReference type="Proteomes" id="UP001272716"/>
    </source>
</evidence>
<name>A0ABD5I9Z8_BACTU</name>
<protein>
    <submittedName>
        <fullName evidence="2">Transposase</fullName>
    </submittedName>
</protein>
<feature type="domain" description="Tn3 transposase DDE" evidence="1">
    <location>
        <begin position="14"/>
        <end position="55"/>
    </location>
</feature>
<dbReference type="EMBL" id="JAWQCK010000009">
    <property type="protein sequence ID" value="MDW9213665.1"/>
    <property type="molecule type" value="Genomic_DNA"/>
</dbReference>
<sequence>MRIASSLQLLILQSYYGIRYISRAVDALRIKGVDIPEKDLQHISPLGWEHITLTGVCLALK</sequence>
<dbReference type="InterPro" id="IPR002513">
    <property type="entry name" value="Tn3_Tnp_DDE_dom"/>
</dbReference>
<dbReference type="RefSeq" id="WP_231130583.1">
    <property type="nucleotide sequence ID" value="NZ_JAWQCK010000009.1"/>
</dbReference>
<evidence type="ECO:0000259" key="1">
    <source>
        <dbReference type="Pfam" id="PF01526"/>
    </source>
</evidence>
<organism evidence="2 3">
    <name type="scientific">Bacillus thuringiensis serovar toumanoffi</name>
    <dbReference type="NCBI Taxonomy" id="180862"/>
    <lineage>
        <taxon>Bacteria</taxon>
        <taxon>Bacillati</taxon>
        <taxon>Bacillota</taxon>
        <taxon>Bacilli</taxon>
        <taxon>Bacillales</taxon>
        <taxon>Bacillaceae</taxon>
        <taxon>Bacillus</taxon>
        <taxon>Bacillus cereus group</taxon>
    </lineage>
</organism>